<dbReference type="InterPro" id="IPR036866">
    <property type="entry name" value="RibonucZ/Hydroxyglut_hydro"/>
</dbReference>
<dbReference type="GeneID" id="9628333"/>
<dbReference type="RefSeq" id="XP_002952083.1">
    <property type="nucleotide sequence ID" value="XM_002952037.1"/>
</dbReference>
<dbReference type="KEGG" id="vcn:VOLCADRAFT_92621"/>
<dbReference type="AlphaFoldDB" id="D8U046"/>
<gene>
    <name evidence="1" type="ORF">VOLCADRAFT_92621</name>
</gene>
<dbReference type="InterPro" id="IPR025638">
    <property type="entry name" value="DUF4336"/>
</dbReference>
<sequence>MAWCLPSDHLASNRLALKPPASCCGIAAIAAARRRASDAANTHSNAAAATYLPSLSRRSRDPLPPLGAKATGLLPLREGLWCLRQDFTLTENIYLNTHIVRLRSGGLMLINPPAATEEAVALLRSLTGGDPDGSRGEGSVAGGCGPCVEHVVCINLSPEHWYNAPDWAPYCSSNATLWTVPGLLQGRSTASLLGGPERVRLMKEVYGRVLELPDAGPLPGLESEVEVATFHESGGWFSESTLWLRDHRAVVFGDMGFAAYDYRPSNALSVQMAKMVGIYQRLGCPVIYVMLQKDPRAARAWLDRVLRWEVDKVLCSHLDALVVEGAAEIRRCFGFLLR</sequence>
<accession>D8U046</accession>
<evidence type="ECO:0008006" key="3">
    <source>
        <dbReference type="Google" id="ProtNLM"/>
    </source>
</evidence>
<dbReference type="Proteomes" id="UP000001058">
    <property type="component" value="Unassembled WGS sequence"/>
</dbReference>
<keyword evidence="2" id="KW-1185">Reference proteome</keyword>
<dbReference type="PANTHER" id="PTHR33835">
    <property type="entry name" value="YALI0C07656P"/>
    <property type="match status" value="1"/>
</dbReference>
<dbReference type="InParanoid" id="D8U046"/>
<dbReference type="PANTHER" id="PTHR33835:SF2">
    <property type="entry name" value="LYSINE-TRNA LIGASE"/>
    <property type="match status" value="1"/>
</dbReference>
<proteinExistence type="predicted"/>
<reference evidence="1 2" key="1">
    <citation type="journal article" date="2010" name="Science">
        <title>Genomic analysis of organismal complexity in the multicellular green alga Volvox carteri.</title>
        <authorList>
            <person name="Prochnik S.E."/>
            <person name="Umen J."/>
            <person name="Nedelcu A.M."/>
            <person name="Hallmann A."/>
            <person name="Miller S.M."/>
            <person name="Nishii I."/>
            <person name="Ferris P."/>
            <person name="Kuo A."/>
            <person name="Mitros T."/>
            <person name="Fritz-Laylin L.K."/>
            <person name="Hellsten U."/>
            <person name="Chapman J."/>
            <person name="Simakov O."/>
            <person name="Rensing S.A."/>
            <person name="Terry A."/>
            <person name="Pangilinan J."/>
            <person name="Kapitonov V."/>
            <person name="Jurka J."/>
            <person name="Salamov A."/>
            <person name="Shapiro H."/>
            <person name="Schmutz J."/>
            <person name="Grimwood J."/>
            <person name="Lindquist E."/>
            <person name="Lucas S."/>
            <person name="Grigoriev I.V."/>
            <person name="Schmitt R."/>
            <person name="Kirk D."/>
            <person name="Rokhsar D.S."/>
        </authorList>
    </citation>
    <scope>NUCLEOTIDE SEQUENCE [LARGE SCALE GENOMIC DNA]</scope>
    <source>
        <strain evidence="2">f. Nagariensis / Eve</strain>
    </source>
</reference>
<dbReference type="SUPFAM" id="SSF56281">
    <property type="entry name" value="Metallo-hydrolase/oxidoreductase"/>
    <property type="match status" value="1"/>
</dbReference>
<evidence type="ECO:0000313" key="1">
    <source>
        <dbReference type="EMBL" id="EFJ46874.1"/>
    </source>
</evidence>
<dbReference type="EMBL" id="GL378348">
    <property type="protein sequence ID" value="EFJ46874.1"/>
    <property type="molecule type" value="Genomic_DNA"/>
</dbReference>
<name>D8U046_VOLCA</name>
<dbReference type="OrthoDB" id="421671at2759"/>
<protein>
    <recommendedName>
        <fullName evidence="3">Metallo-beta-lactamase domain-containing protein</fullName>
    </recommendedName>
</protein>
<dbReference type="eggNOG" id="ENOG502R8U6">
    <property type="taxonomic scope" value="Eukaryota"/>
</dbReference>
<evidence type="ECO:0000313" key="2">
    <source>
        <dbReference type="Proteomes" id="UP000001058"/>
    </source>
</evidence>
<organism evidence="2">
    <name type="scientific">Volvox carteri f. nagariensis</name>
    <dbReference type="NCBI Taxonomy" id="3068"/>
    <lineage>
        <taxon>Eukaryota</taxon>
        <taxon>Viridiplantae</taxon>
        <taxon>Chlorophyta</taxon>
        <taxon>core chlorophytes</taxon>
        <taxon>Chlorophyceae</taxon>
        <taxon>CS clade</taxon>
        <taxon>Chlamydomonadales</taxon>
        <taxon>Volvocaceae</taxon>
        <taxon>Volvox</taxon>
    </lineage>
</organism>